<protein>
    <submittedName>
        <fullName evidence="1">Uncharacterized protein</fullName>
    </submittedName>
</protein>
<dbReference type="AlphaFoldDB" id="A0A226DWG1"/>
<dbReference type="EMBL" id="LNIX01000010">
    <property type="protein sequence ID" value="OXA49825.1"/>
    <property type="molecule type" value="Genomic_DNA"/>
</dbReference>
<sequence>MLTFLTSKQPFEASTVMEEEAKKANRKYHLPHLNSSIENQVVSCGKSVLIREIADMEAEMQFFKKHYWIEFNKGDETLGSEPYGISFDKEGDSNIPRNFKSLHETGIVPWIEAKFHASKFAGRKPIANERKEINPYIKIEGGIGTVRFYGHYGGGGSI</sequence>
<organism evidence="1 2">
    <name type="scientific">Folsomia candida</name>
    <name type="common">Springtail</name>
    <dbReference type="NCBI Taxonomy" id="158441"/>
    <lineage>
        <taxon>Eukaryota</taxon>
        <taxon>Metazoa</taxon>
        <taxon>Ecdysozoa</taxon>
        <taxon>Arthropoda</taxon>
        <taxon>Hexapoda</taxon>
        <taxon>Collembola</taxon>
        <taxon>Entomobryomorpha</taxon>
        <taxon>Isotomoidea</taxon>
        <taxon>Isotomidae</taxon>
        <taxon>Proisotominae</taxon>
        <taxon>Folsomia</taxon>
    </lineage>
</organism>
<comment type="caution">
    <text evidence="1">The sequence shown here is derived from an EMBL/GenBank/DDBJ whole genome shotgun (WGS) entry which is preliminary data.</text>
</comment>
<accession>A0A226DWG1</accession>
<proteinExistence type="predicted"/>
<gene>
    <name evidence="1" type="ORF">Fcan01_15864</name>
</gene>
<keyword evidence="2" id="KW-1185">Reference proteome</keyword>
<dbReference type="Proteomes" id="UP000198287">
    <property type="component" value="Unassembled WGS sequence"/>
</dbReference>
<reference evidence="1 2" key="1">
    <citation type="submission" date="2015-12" db="EMBL/GenBank/DDBJ databases">
        <title>The genome of Folsomia candida.</title>
        <authorList>
            <person name="Faddeeva A."/>
            <person name="Derks M.F."/>
            <person name="Anvar Y."/>
            <person name="Smit S."/>
            <person name="Van Straalen N."/>
            <person name="Roelofs D."/>
        </authorList>
    </citation>
    <scope>NUCLEOTIDE SEQUENCE [LARGE SCALE GENOMIC DNA]</scope>
    <source>
        <strain evidence="1 2">VU population</strain>
        <tissue evidence="1">Whole body</tissue>
    </source>
</reference>
<evidence type="ECO:0000313" key="1">
    <source>
        <dbReference type="EMBL" id="OXA49825.1"/>
    </source>
</evidence>
<evidence type="ECO:0000313" key="2">
    <source>
        <dbReference type="Proteomes" id="UP000198287"/>
    </source>
</evidence>
<name>A0A226DWG1_FOLCA</name>